<gene>
    <name evidence="2" type="ORF">CLAFUR5_05562</name>
</gene>
<feature type="region of interest" description="Disordered" evidence="1">
    <location>
        <begin position="88"/>
        <end position="108"/>
    </location>
</feature>
<dbReference type="KEGG" id="ffu:CLAFUR5_05562"/>
<dbReference type="Proteomes" id="UP000756132">
    <property type="component" value="Chromosome 5"/>
</dbReference>
<evidence type="ECO:0000313" key="3">
    <source>
        <dbReference type="Proteomes" id="UP000756132"/>
    </source>
</evidence>
<organism evidence="2 3">
    <name type="scientific">Passalora fulva</name>
    <name type="common">Tomato leaf mold</name>
    <name type="synonym">Cladosporium fulvum</name>
    <dbReference type="NCBI Taxonomy" id="5499"/>
    <lineage>
        <taxon>Eukaryota</taxon>
        <taxon>Fungi</taxon>
        <taxon>Dikarya</taxon>
        <taxon>Ascomycota</taxon>
        <taxon>Pezizomycotina</taxon>
        <taxon>Dothideomycetes</taxon>
        <taxon>Dothideomycetidae</taxon>
        <taxon>Mycosphaerellales</taxon>
        <taxon>Mycosphaerellaceae</taxon>
        <taxon>Fulvia</taxon>
    </lineage>
</organism>
<evidence type="ECO:0000313" key="2">
    <source>
        <dbReference type="EMBL" id="UJO17245.1"/>
    </source>
</evidence>
<name>A0A9Q8LH23_PASFU</name>
<keyword evidence="3" id="KW-1185">Reference proteome</keyword>
<accession>A0A9Q8LH23</accession>
<dbReference type="GeneID" id="71985440"/>
<protein>
    <submittedName>
        <fullName evidence="2">Uncharacterized protein</fullName>
    </submittedName>
</protein>
<evidence type="ECO:0000256" key="1">
    <source>
        <dbReference type="SAM" id="MobiDB-lite"/>
    </source>
</evidence>
<dbReference type="EMBL" id="CP090167">
    <property type="protein sequence ID" value="UJO17245.1"/>
    <property type="molecule type" value="Genomic_DNA"/>
</dbReference>
<dbReference type="AlphaFoldDB" id="A0A9Q8LH23"/>
<proteinExistence type="predicted"/>
<reference evidence="2" key="2">
    <citation type="journal article" date="2022" name="Microb. Genom.">
        <title>A chromosome-scale genome assembly of the tomato pathogen Cladosporium fulvum reveals a compartmentalized genome architecture and the presence of a dispensable chromosome.</title>
        <authorList>
            <person name="Zaccaron A.Z."/>
            <person name="Chen L.H."/>
            <person name="Samaras A."/>
            <person name="Stergiopoulos I."/>
        </authorList>
    </citation>
    <scope>NUCLEOTIDE SEQUENCE</scope>
    <source>
        <strain evidence="2">Race5_Kim</strain>
    </source>
</reference>
<sequence>MQVPTWSSVCELELSRFNDRDRDLLTPLKQQTPRLTRLSFHELTHTNDERWDNILSVMEARLRLENVKLSGSRCDDVPERMNQLIFSVMSPSREEDDDTGQERPDGAE</sequence>
<dbReference type="RefSeq" id="XP_047761611.1">
    <property type="nucleotide sequence ID" value="XM_047904710.1"/>
</dbReference>
<reference evidence="2" key="1">
    <citation type="submission" date="2021-12" db="EMBL/GenBank/DDBJ databases">
        <authorList>
            <person name="Zaccaron A."/>
            <person name="Stergiopoulos I."/>
        </authorList>
    </citation>
    <scope>NUCLEOTIDE SEQUENCE</scope>
    <source>
        <strain evidence="2">Race5_Kim</strain>
    </source>
</reference>